<dbReference type="AlphaFoldDB" id="A0A2J6QMR7"/>
<sequence length="565" mass="61102">MGFFTHPTPYRLNAVIAGNDATTSSLFARANDHESHPALGHLMLLVFEAVMEVVCVALPGYIVARQGMFDADKQKFVANLNVALFTPCLIFTKLASQLNADKLVELAVIPVIFVVQTLVSYLVSVAVSKGFGFGKRPANFVTAMGVFGNSNSLPISLVISLSQTLKGLHWDKIPGDNDDEVAARGILYLLIFQQLGQLVRWSWGYHVLLAPPESYETGNEDIEGGRYRDEPNEVLISGLDGNEAEFSGTSGNGTSSTNSFESGGRTPITSARYAGSVDSEDQPNKVLPTPTNGNALPHNSPNGHITSFPSIRTPTQGDERDIPSGFKGIIPLVRLRTKRGVHMVSHKVETTSQKVFLALPTSTQGFLSKIYDLASRFFAGAWEFMNPPLWAMLIAVIIASIPKLQQLFFEDGSFIANSVTRAIGQSGGVAVPLILVVLGANLARNTLPQESLDEDSEENRIGTKLLVASLISRMLLPTIIMAPLLALAAKFVPVSILDDPIFVIVCFLLTGAPSALQLAQICQINGVYEGVMSKLLFQSYVIWILPSTLILVMCALEVVEWANAV</sequence>
<feature type="transmembrane region" description="Helical" evidence="6">
    <location>
        <begin position="384"/>
        <end position="402"/>
    </location>
</feature>
<proteinExistence type="predicted"/>
<keyword evidence="4 6" id="KW-0472">Membrane</keyword>
<evidence type="ECO:0000256" key="2">
    <source>
        <dbReference type="ARBA" id="ARBA00022692"/>
    </source>
</evidence>
<dbReference type="InterPro" id="IPR004776">
    <property type="entry name" value="Mem_transp_PIN-like"/>
</dbReference>
<feature type="transmembrane region" description="Helical" evidence="6">
    <location>
        <begin position="465"/>
        <end position="489"/>
    </location>
</feature>
<dbReference type="GO" id="GO:0005783">
    <property type="term" value="C:endoplasmic reticulum"/>
    <property type="evidence" value="ECO:0007669"/>
    <property type="project" value="TreeGrafter"/>
</dbReference>
<evidence type="ECO:0000256" key="6">
    <source>
        <dbReference type="SAM" id="Phobius"/>
    </source>
</evidence>
<feature type="transmembrane region" description="Helical" evidence="6">
    <location>
        <begin position="42"/>
        <end position="64"/>
    </location>
</feature>
<feature type="transmembrane region" description="Helical" evidence="6">
    <location>
        <begin position="540"/>
        <end position="559"/>
    </location>
</feature>
<evidence type="ECO:0000256" key="5">
    <source>
        <dbReference type="SAM" id="MobiDB-lite"/>
    </source>
</evidence>
<evidence type="ECO:0000256" key="1">
    <source>
        <dbReference type="ARBA" id="ARBA00004141"/>
    </source>
</evidence>
<feature type="transmembrane region" description="Helical" evidence="6">
    <location>
        <begin position="107"/>
        <end position="127"/>
    </location>
</feature>
<dbReference type="PANTHER" id="PTHR31794">
    <property type="entry name" value="AUXIN EFFLUX TRANSPORTER FAMILY PROTEIN (EUROFUNG)"/>
    <property type="match status" value="1"/>
</dbReference>
<feature type="transmembrane region" description="Helical" evidence="6">
    <location>
        <begin position="422"/>
        <end position="444"/>
    </location>
</feature>
<keyword evidence="3 6" id="KW-1133">Transmembrane helix</keyword>
<feature type="region of interest" description="Disordered" evidence="5">
    <location>
        <begin position="241"/>
        <end position="323"/>
    </location>
</feature>
<feature type="transmembrane region" description="Helical" evidence="6">
    <location>
        <begin position="501"/>
        <end position="519"/>
    </location>
</feature>
<feature type="compositionally biased region" description="Polar residues" evidence="5">
    <location>
        <begin position="289"/>
        <end position="316"/>
    </location>
</feature>
<organism evidence="7 8">
    <name type="scientific">Hyaloscypha hepaticicola</name>
    <dbReference type="NCBI Taxonomy" id="2082293"/>
    <lineage>
        <taxon>Eukaryota</taxon>
        <taxon>Fungi</taxon>
        <taxon>Dikarya</taxon>
        <taxon>Ascomycota</taxon>
        <taxon>Pezizomycotina</taxon>
        <taxon>Leotiomycetes</taxon>
        <taxon>Helotiales</taxon>
        <taxon>Hyaloscyphaceae</taxon>
        <taxon>Hyaloscypha</taxon>
    </lineage>
</organism>
<evidence type="ECO:0000256" key="4">
    <source>
        <dbReference type="ARBA" id="ARBA00023136"/>
    </source>
</evidence>
<dbReference type="OrthoDB" id="2499604at2759"/>
<protein>
    <submittedName>
        <fullName evidence="7">Auxin efflux carrier</fullName>
    </submittedName>
</protein>
<dbReference type="PANTHER" id="PTHR31794:SF2">
    <property type="entry name" value="AUXIN EFFLUX TRANSPORTER FAMILY PROTEIN (EUROFUNG)"/>
    <property type="match status" value="1"/>
</dbReference>
<dbReference type="GO" id="GO:0016020">
    <property type="term" value="C:membrane"/>
    <property type="evidence" value="ECO:0007669"/>
    <property type="project" value="UniProtKB-SubCell"/>
</dbReference>
<keyword evidence="2 6" id="KW-0812">Transmembrane</keyword>
<dbReference type="GO" id="GO:0055085">
    <property type="term" value="P:transmembrane transport"/>
    <property type="evidence" value="ECO:0007669"/>
    <property type="project" value="InterPro"/>
</dbReference>
<comment type="subcellular location">
    <subcellularLocation>
        <location evidence="1">Membrane</location>
        <topology evidence="1">Multi-pass membrane protein</topology>
    </subcellularLocation>
</comment>
<feature type="transmembrane region" description="Helical" evidence="6">
    <location>
        <begin position="76"/>
        <end position="95"/>
    </location>
</feature>
<gene>
    <name evidence="7" type="ORF">NA56DRAFT_138420</name>
</gene>
<dbReference type="EMBL" id="KZ613465">
    <property type="protein sequence ID" value="PMD27544.1"/>
    <property type="molecule type" value="Genomic_DNA"/>
</dbReference>
<dbReference type="Pfam" id="PF03547">
    <property type="entry name" value="Mem_trans"/>
    <property type="match status" value="1"/>
</dbReference>
<dbReference type="STRING" id="1745343.A0A2J6QMR7"/>
<accession>A0A2J6QMR7</accession>
<keyword evidence="8" id="KW-1185">Reference proteome</keyword>
<name>A0A2J6QMR7_9HELO</name>
<dbReference type="Proteomes" id="UP000235672">
    <property type="component" value="Unassembled WGS sequence"/>
</dbReference>
<reference evidence="7 8" key="1">
    <citation type="submission" date="2016-05" db="EMBL/GenBank/DDBJ databases">
        <title>A degradative enzymes factory behind the ericoid mycorrhizal symbiosis.</title>
        <authorList>
            <consortium name="DOE Joint Genome Institute"/>
            <person name="Martino E."/>
            <person name="Morin E."/>
            <person name="Grelet G."/>
            <person name="Kuo A."/>
            <person name="Kohler A."/>
            <person name="Daghino S."/>
            <person name="Barry K."/>
            <person name="Choi C."/>
            <person name="Cichocki N."/>
            <person name="Clum A."/>
            <person name="Copeland A."/>
            <person name="Hainaut M."/>
            <person name="Haridas S."/>
            <person name="Labutti K."/>
            <person name="Lindquist E."/>
            <person name="Lipzen A."/>
            <person name="Khouja H.-R."/>
            <person name="Murat C."/>
            <person name="Ohm R."/>
            <person name="Olson A."/>
            <person name="Spatafora J."/>
            <person name="Veneault-Fourrey C."/>
            <person name="Henrissat B."/>
            <person name="Grigoriev I."/>
            <person name="Martin F."/>
            <person name="Perotto S."/>
        </authorList>
    </citation>
    <scope>NUCLEOTIDE SEQUENCE [LARGE SCALE GENOMIC DNA]</scope>
    <source>
        <strain evidence="7 8">UAMH 7357</strain>
    </source>
</reference>
<evidence type="ECO:0000256" key="3">
    <source>
        <dbReference type="ARBA" id="ARBA00022989"/>
    </source>
</evidence>
<evidence type="ECO:0000313" key="7">
    <source>
        <dbReference type="EMBL" id="PMD27544.1"/>
    </source>
</evidence>
<feature type="compositionally biased region" description="Low complexity" evidence="5">
    <location>
        <begin position="245"/>
        <end position="264"/>
    </location>
</feature>
<evidence type="ECO:0000313" key="8">
    <source>
        <dbReference type="Proteomes" id="UP000235672"/>
    </source>
</evidence>